<dbReference type="GO" id="GO:0002758">
    <property type="term" value="P:innate immune response-activating signaling pathway"/>
    <property type="evidence" value="ECO:0007669"/>
    <property type="project" value="UniProtKB-ARBA"/>
</dbReference>
<dbReference type="Gene3D" id="1.10.8.430">
    <property type="entry name" value="Helical domain of apoptotic protease-activating factors"/>
    <property type="match status" value="1"/>
</dbReference>
<dbReference type="PANTHER" id="PTHR23155:SF1028">
    <property type="entry name" value="OS08G0174800 PROTEIN"/>
    <property type="match status" value="1"/>
</dbReference>
<dbReference type="PRINTS" id="PR00364">
    <property type="entry name" value="DISEASERSIST"/>
</dbReference>
<sequence length="1179" mass="133606">MEAAIVSVSTGVMKPLLSKLSKQLEEEYTKLKGVRVHKKIMFIRDELSTMRAALQMLADSEELNPRMKDWRDKVRELAYDMEDCIDAFTSRVDHNNDGSTGFKEFFHKFKKLKARHKIANEIEELKTRVMEVSERHKRYDFVNQELTKSSSFAIDPRLHALYVEVDRLVGIEGPTKHIIDKLITNEDEDSYRQLKVVSIVGFGGLGKTTLANQVYHALRSQFLCSAFISVSRKPNLEKVLRKIAQGVTLPTGKIPDGDIHQLVDKLRTYIQDKSHPLIRRYGYDDEEDEGPSQTVLRTFIDLEMLMQRDNRHEIHPWPQRQGITTASIAAASRSPPALERRSERRRDEQWQCEESGAASEMGDEVVEGPVREGSAIAVAWLGERGEKRRKEKEGESNVLDRNDHAGADLLNLAGGVEDEVEGAKGEHGGGGEGGGIHEGLVHDPNTQSVASPKSQRCLSGCGSRIITTTRSAAVASFSCCDGGYVYLMEPLNFADSKRLFLKRAFGSEELLYPHLEEVFHGILEKCGGLPLAINTISSLLVDQHAKEEWDRMLTAIGSALAKNPDVENMTKILSLSYLDLPHHLRTCLLYLSVFPEDYVIDKQQLINRWIAEEFIHEEQGRSTYEVGERYFLDLIDRSLIQPVDVKYGQVEACRVHDIILDFIACKAAEENFVTSLDTADFGQVSDRRVRRLSVMNISEDHATISASQIDLSHIRSLTLFGRFMQTPLVDLPAIRVLDLEECENMGDNHPILANVETLLHLKYLRIGMLCPITELPRNIGELRHLETLDMRFACQVKELPSTITRLQRLARLYVHHNTRLPDGVIGKIQNLEELEEFGVVSCEKGKSLQEFGQLPKLRTLKVRCSSTTDDLEGRKRAEDLWNYIGTLISSCNLHHLCILHRQDDPDHLPMSLESWCPPSDNCSLRKLHITHYYISKLPSWMGSLANLKELLLYFYRMRPEDVDILEAIPSLVLLRVRTLYSSNGRITFRGNKGFRCLKYFSLDIDLCGTELEFEAGAMPKIEHLKINFPVHSWTASVNGASDFGIQHLSTLTEVEVGLGCFFIPDTRRMYHPTTEDTDDSPMEDDGEANVVKCFESRIKSAVEALPNRPTCKFNLNTAIVPCPSCFEYKRKHPSFPVGSVKAVRDVRISSSAIQDNSMGLRRRRPANQPFRFGWAGLQY</sequence>
<dbReference type="GO" id="GO:0009626">
    <property type="term" value="P:plant-type hypersensitive response"/>
    <property type="evidence" value="ECO:0007669"/>
    <property type="project" value="UniProtKB-ARBA"/>
</dbReference>
<keyword evidence="2" id="KW-0433">Leucine-rich repeat</keyword>
<dbReference type="InterPro" id="IPR036388">
    <property type="entry name" value="WH-like_DNA-bd_sf"/>
</dbReference>
<dbReference type="InterPro" id="IPR041118">
    <property type="entry name" value="Rx_N"/>
</dbReference>
<evidence type="ECO:0000256" key="6">
    <source>
        <dbReference type="ARBA" id="ARBA00023054"/>
    </source>
</evidence>
<evidence type="ECO:0000259" key="11">
    <source>
        <dbReference type="Pfam" id="PF23598"/>
    </source>
</evidence>
<dbReference type="AlphaFoldDB" id="B9FZC0"/>
<dbReference type="Gene3D" id="1.20.5.4130">
    <property type="match status" value="1"/>
</dbReference>
<keyword evidence="3" id="KW-0677">Repeat</keyword>
<evidence type="ECO:0000256" key="1">
    <source>
        <dbReference type="ARBA" id="ARBA00008894"/>
    </source>
</evidence>
<evidence type="ECO:0000256" key="3">
    <source>
        <dbReference type="ARBA" id="ARBA00022737"/>
    </source>
</evidence>
<dbReference type="InterPro" id="IPR055414">
    <property type="entry name" value="LRR_R13L4/SHOC2-like"/>
</dbReference>
<dbReference type="InterPro" id="IPR038005">
    <property type="entry name" value="RX-like_CC"/>
</dbReference>
<feature type="domain" description="NB-ARC" evidence="8">
    <location>
        <begin position="175"/>
        <end position="273"/>
    </location>
</feature>
<dbReference type="InterPro" id="IPR044974">
    <property type="entry name" value="Disease_R_plants"/>
</dbReference>
<dbReference type="Pfam" id="PF23598">
    <property type="entry name" value="LRR_14"/>
    <property type="match status" value="1"/>
</dbReference>
<evidence type="ECO:0000256" key="7">
    <source>
        <dbReference type="SAM" id="MobiDB-lite"/>
    </source>
</evidence>
<dbReference type="Pfam" id="PF23559">
    <property type="entry name" value="WHD_DRP"/>
    <property type="match status" value="1"/>
</dbReference>
<dbReference type="EMBL" id="CM000145">
    <property type="protein sequence ID" value="EEE68137.1"/>
    <property type="molecule type" value="Genomic_DNA"/>
</dbReference>
<dbReference type="SUPFAM" id="SSF52540">
    <property type="entry name" value="P-loop containing nucleoside triphosphate hydrolases"/>
    <property type="match status" value="2"/>
</dbReference>
<proteinExistence type="inferred from homology"/>
<dbReference type="Gene3D" id="1.10.10.10">
    <property type="entry name" value="Winged helix-like DNA-binding domain superfamily/Winged helix DNA-binding domain"/>
    <property type="match status" value="1"/>
</dbReference>
<dbReference type="Pfam" id="PF18052">
    <property type="entry name" value="Rx_N"/>
    <property type="match status" value="1"/>
</dbReference>
<keyword evidence="5" id="KW-0611">Plant defense</keyword>
<comment type="similarity">
    <text evidence="1">Belongs to the disease resistance NB-LRR family.</text>
</comment>
<dbReference type="GO" id="GO:0042742">
    <property type="term" value="P:defense response to bacterium"/>
    <property type="evidence" value="ECO:0007669"/>
    <property type="project" value="UniProtKB-ARBA"/>
</dbReference>
<evidence type="ECO:0000259" key="9">
    <source>
        <dbReference type="Pfam" id="PF18052"/>
    </source>
</evidence>
<feature type="domain" description="Disease resistance protein winged helix" evidence="10">
    <location>
        <begin position="593"/>
        <end position="663"/>
    </location>
</feature>
<feature type="domain" description="Disease resistance N-terminal" evidence="9">
    <location>
        <begin position="12"/>
        <end position="105"/>
    </location>
</feature>
<evidence type="ECO:0000256" key="2">
    <source>
        <dbReference type="ARBA" id="ARBA00022614"/>
    </source>
</evidence>
<feature type="compositionally biased region" description="Basic and acidic residues" evidence="7">
    <location>
        <begin position="338"/>
        <end position="349"/>
    </location>
</feature>
<dbReference type="InterPro" id="IPR027417">
    <property type="entry name" value="P-loop_NTPase"/>
</dbReference>
<evidence type="ECO:0000259" key="8">
    <source>
        <dbReference type="Pfam" id="PF00931"/>
    </source>
</evidence>
<evidence type="ECO:0000313" key="12">
    <source>
        <dbReference type="EMBL" id="EEE68137.1"/>
    </source>
</evidence>
<gene>
    <name evidence="12" type="ORF">OsJ_26235</name>
</gene>
<organism evidence="12">
    <name type="scientific">Oryza sativa subsp. japonica</name>
    <name type="common">Rice</name>
    <dbReference type="NCBI Taxonomy" id="39947"/>
    <lineage>
        <taxon>Eukaryota</taxon>
        <taxon>Viridiplantae</taxon>
        <taxon>Streptophyta</taxon>
        <taxon>Embryophyta</taxon>
        <taxon>Tracheophyta</taxon>
        <taxon>Spermatophyta</taxon>
        <taxon>Magnoliopsida</taxon>
        <taxon>Liliopsida</taxon>
        <taxon>Poales</taxon>
        <taxon>Poaceae</taxon>
        <taxon>BOP clade</taxon>
        <taxon>Oryzoideae</taxon>
        <taxon>Oryzeae</taxon>
        <taxon>Oryzinae</taxon>
        <taxon>Oryza</taxon>
        <taxon>Oryza sativa</taxon>
    </lineage>
</organism>
<dbReference type="FunFam" id="1.10.10.10:FF:000322">
    <property type="entry name" value="Probable disease resistance protein At1g63360"/>
    <property type="match status" value="1"/>
</dbReference>
<reference evidence="12" key="2">
    <citation type="submission" date="2008-12" db="EMBL/GenBank/DDBJ databases">
        <title>Improved gene annotation of the rice (Oryza sativa) genomes.</title>
        <authorList>
            <person name="Wang J."/>
            <person name="Li R."/>
            <person name="Fan W."/>
            <person name="Huang Q."/>
            <person name="Zhang J."/>
            <person name="Zhou Y."/>
            <person name="Hu Y."/>
            <person name="Zi S."/>
            <person name="Li J."/>
            <person name="Ni P."/>
            <person name="Zheng H."/>
            <person name="Zhang Y."/>
            <person name="Zhao M."/>
            <person name="Hao Q."/>
            <person name="McDermott J."/>
            <person name="Samudrala R."/>
            <person name="Kristiansen K."/>
            <person name="Wong G.K.-S."/>
        </authorList>
    </citation>
    <scope>NUCLEOTIDE SEQUENCE</scope>
</reference>
<keyword evidence="4" id="KW-0547">Nucleotide-binding</keyword>
<dbReference type="Pfam" id="PF00931">
    <property type="entry name" value="NB-ARC"/>
    <property type="match status" value="1"/>
</dbReference>
<accession>B9FZC0</accession>
<dbReference type="GO" id="GO:0043531">
    <property type="term" value="F:ADP binding"/>
    <property type="evidence" value="ECO:0007669"/>
    <property type="project" value="InterPro"/>
</dbReference>
<evidence type="ECO:0000259" key="10">
    <source>
        <dbReference type="Pfam" id="PF23559"/>
    </source>
</evidence>
<feature type="domain" description="Disease resistance R13L4/SHOC-2-like LRR" evidence="11">
    <location>
        <begin position="713"/>
        <end position="1060"/>
    </location>
</feature>
<dbReference type="Proteomes" id="UP000007752">
    <property type="component" value="Chromosome 8"/>
</dbReference>
<dbReference type="PANTHER" id="PTHR23155">
    <property type="entry name" value="DISEASE RESISTANCE PROTEIN RP"/>
    <property type="match status" value="1"/>
</dbReference>
<evidence type="ECO:0000256" key="4">
    <source>
        <dbReference type="ARBA" id="ARBA00022741"/>
    </source>
</evidence>
<dbReference type="InterPro" id="IPR032675">
    <property type="entry name" value="LRR_dom_sf"/>
</dbReference>
<dbReference type="CDD" id="cd14798">
    <property type="entry name" value="RX-CC_like"/>
    <property type="match status" value="1"/>
</dbReference>
<protein>
    <submittedName>
        <fullName evidence="12">Uncharacterized protein</fullName>
    </submittedName>
</protein>
<dbReference type="InterPro" id="IPR002182">
    <property type="entry name" value="NB-ARC"/>
</dbReference>
<name>B9FZC0_ORYSJ</name>
<reference evidence="12" key="1">
    <citation type="journal article" date="2005" name="PLoS Biol.">
        <title>The genomes of Oryza sativa: a history of duplications.</title>
        <authorList>
            <person name="Yu J."/>
            <person name="Wang J."/>
            <person name="Lin W."/>
            <person name="Li S."/>
            <person name="Li H."/>
            <person name="Zhou J."/>
            <person name="Ni P."/>
            <person name="Dong W."/>
            <person name="Hu S."/>
            <person name="Zeng C."/>
            <person name="Zhang J."/>
            <person name="Zhang Y."/>
            <person name="Li R."/>
            <person name="Xu Z."/>
            <person name="Li S."/>
            <person name="Li X."/>
            <person name="Zheng H."/>
            <person name="Cong L."/>
            <person name="Lin L."/>
            <person name="Yin J."/>
            <person name="Geng J."/>
            <person name="Li G."/>
            <person name="Shi J."/>
            <person name="Liu J."/>
            <person name="Lv H."/>
            <person name="Li J."/>
            <person name="Wang J."/>
            <person name="Deng Y."/>
            <person name="Ran L."/>
            <person name="Shi X."/>
            <person name="Wang X."/>
            <person name="Wu Q."/>
            <person name="Li C."/>
            <person name="Ren X."/>
            <person name="Wang J."/>
            <person name="Wang X."/>
            <person name="Li D."/>
            <person name="Liu D."/>
            <person name="Zhang X."/>
            <person name="Ji Z."/>
            <person name="Zhao W."/>
            <person name="Sun Y."/>
            <person name="Zhang Z."/>
            <person name="Bao J."/>
            <person name="Han Y."/>
            <person name="Dong L."/>
            <person name="Ji J."/>
            <person name="Chen P."/>
            <person name="Wu S."/>
            <person name="Liu J."/>
            <person name="Xiao Y."/>
            <person name="Bu D."/>
            <person name="Tan J."/>
            <person name="Yang L."/>
            <person name="Ye C."/>
            <person name="Zhang J."/>
            <person name="Xu J."/>
            <person name="Zhou Y."/>
            <person name="Yu Y."/>
            <person name="Zhang B."/>
            <person name="Zhuang S."/>
            <person name="Wei H."/>
            <person name="Liu B."/>
            <person name="Lei M."/>
            <person name="Yu H."/>
            <person name="Li Y."/>
            <person name="Xu H."/>
            <person name="Wei S."/>
            <person name="He X."/>
            <person name="Fang L."/>
            <person name="Zhang Z."/>
            <person name="Zhang Y."/>
            <person name="Huang X."/>
            <person name="Su Z."/>
            <person name="Tong W."/>
            <person name="Li J."/>
            <person name="Tong Z."/>
            <person name="Li S."/>
            <person name="Ye J."/>
            <person name="Wang L."/>
            <person name="Fang L."/>
            <person name="Lei T."/>
            <person name="Chen C."/>
            <person name="Chen H."/>
            <person name="Xu Z."/>
            <person name="Li H."/>
            <person name="Huang H."/>
            <person name="Zhang F."/>
            <person name="Xu H."/>
            <person name="Li N."/>
            <person name="Zhao C."/>
            <person name="Li S."/>
            <person name="Dong L."/>
            <person name="Huang Y."/>
            <person name="Li L."/>
            <person name="Xi Y."/>
            <person name="Qi Q."/>
            <person name="Li W."/>
            <person name="Zhang B."/>
            <person name="Hu W."/>
            <person name="Zhang Y."/>
            <person name="Tian X."/>
            <person name="Jiao Y."/>
            <person name="Liang X."/>
            <person name="Jin J."/>
            <person name="Gao L."/>
            <person name="Zheng W."/>
            <person name="Hao B."/>
            <person name="Liu S."/>
            <person name="Wang W."/>
            <person name="Yuan L."/>
            <person name="Cao M."/>
            <person name="McDermott J."/>
            <person name="Samudrala R."/>
            <person name="Wang J."/>
            <person name="Wong G.K."/>
            <person name="Yang H."/>
        </authorList>
    </citation>
    <scope>NUCLEOTIDE SEQUENCE [LARGE SCALE GENOMIC DNA]</scope>
</reference>
<dbReference type="InterPro" id="IPR058922">
    <property type="entry name" value="WHD_DRP"/>
</dbReference>
<dbReference type="Gene3D" id="3.80.10.10">
    <property type="entry name" value="Ribonuclease Inhibitor"/>
    <property type="match status" value="1"/>
</dbReference>
<feature type="region of interest" description="Disordered" evidence="7">
    <location>
        <begin position="320"/>
        <end position="364"/>
    </location>
</feature>
<dbReference type="SUPFAM" id="SSF52058">
    <property type="entry name" value="L domain-like"/>
    <property type="match status" value="1"/>
</dbReference>
<dbReference type="InterPro" id="IPR042197">
    <property type="entry name" value="Apaf_helical"/>
</dbReference>
<dbReference type="Gene3D" id="3.40.50.300">
    <property type="entry name" value="P-loop containing nucleotide triphosphate hydrolases"/>
    <property type="match status" value="1"/>
</dbReference>
<evidence type="ECO:0000256" key="5">
    <source>
        <dbReference type="ARBA" id="ARBA00022821"/>
    </source>
</evidence>
<feature type="compositionally biased region" description="Low complexity" evidence="7">
    <location>
        <begin position="323"/>
        <end position="337"/>
    </location>
</feature>
<keyword evidence="6" id="KW-0175">Coiled coil</keyword>